<dbReference type="PANTHER" id="PTHR11439:SF517">
    <property type="entry name" value="CYSTEINE-RICH RLK (RECEPTOR-LIKE PROTEIN KINASE) 8"/>
    <property type="match status" value="1"/>
</dbReference>
<dbReference type="EMBL" id="JARYMX010000002">
    <property type="protein sequence ID" value="KAJ9561239.1"/>
    <property type="molecule type" value="Genomic_DNA"/>
</dbReference>
<comment type="caution">
    <text evidence="1">The sequence shown here is derived from an EMBL/GenBank/DDBJ whole genome shotgun (WGS) entry which is preliminary data.</text>
</comment>
<reference evidence="1" key="1">
    <citation type="submission" date="2023-03" db="EMBL/GenBank/DDBJ databases">
        <title>Chromosome-scale reference genome and RAD-based genetic map of yellow starthistle (Centaurea solstitialis) reveal putative structural variation and QTLs associated with invader traits.</title>
        <authorList>
            <person name="Reatini B."/>
            <person name="Cang F.A."/>
            <person name="Jiang Q."/>
            <person name="Mckibben M.T.W."/>
            <person name="Barker M.S."/>
            <person name="Rieseberg L.H."/>
            <person name="Dlugosch K.M."/>
        </authorList>
    </citation>
    <scope>NUCLEOTIDE SEQUENCE</scope>
    <source>
        <strain evidence="1">CAN-66</strain>
        <tissue evidence="1">Leaf</tissue>
    </source>
</reference>
<dbReference type="PANTHER" id="PTHR11439">
    <property type="entry name" value="GAG-POL-RELATED RETROTRANSPOSON"/>
    <property type="match status" value="1"/>
</dbReference>
<dbReference type="AlphaFoldDB" id="A0AA38THV4"/>
<gene>
    <name evidence="1" type="ORF">OSB04_006399</name>
</gene>
<organism evidence="1 2">
    <name type="scientific">Centaurea solstitialis</name>
    <name type="common">yellow star-thistle</name>
    <dbReference type="NCBI Taxonomy" id="347529"/>
    <lineage>
        <taxon>Eukaryota</taxon>
        <taxon>Viridiplantae</taxon>
        <taxon>Streptophyta</taxon>
        <taxon>Embryophyta</taxon>
        <taxon>Tracheophyta</taxon>
        <taxon>Spermatophyta</taxon>
        <taxon>Magnoliopsida</taxon>
        <taxon>eudicotyledons</taxon>
        <taxon>Gunneridae</taxon>
        <taxon>Pentapetalae</taxon>
        <taxon>asterids</taxon>
        <taxon>campanulids</taxon>
        <taxon>Asterales</taxon>
        <taxon>Asteraceae</taxon>
        <taxon>Carduoideae</taxon>
        <taxon>Cardueae</taxon>
        <taxon>Centaureinae</taxon>
        <taxon>Centaurea</taxon>
    </lineage>
</organism>
<protein>
    <submittedName>
        <fullName evidence="1">Uncharacterized protein</fullName>
    </submittedName>
</protein>
<evidence type="ECO:0000313" key="2">
    <source>
        <dbReference type="Proteomes" id="UP001172457"/>
    </source>
</evidence>
<dbReference type="CDD" id="cd09272">
    <property type="entry name" value="RNase_HI_RT_Ty1"/>
    <property type="match status" value="1"/>
</dbReference>
<accession>A0AA38THV4</accession>
<keyword evidence="2" id="KW-1185">Reference proteome</keyword>
<proteinExistence type="predicted"/>
<evidence type="ECO:0000313" key="1">
    <source>
        <dbReference type="EMBL" id="KAJ9561239.1"/>
    </source>
</evidence>
<sequence>MYLKLEYADLKFTFDAKKYRKQAKKRNLHSSSSVKFPENFLSPSLLKPAPTPPFPNQFGFSVDSGFNSARRIFTDSYFAGDQNDWKSTSGYLVLWDGVAVTWSSKKQSIVALSSTEAEYVAAATCACQVIWIQGILEELGMKQEDSTMIKCDNTSTIKLSKNLVFHCRCNHIGIRFHFLRDLVSNATVEQQHVGTKEQIADIFTKPLHREVFVKLKEKLGICSLEDKQDIMSSLGEGLLEILTVGFLIRLFQNKADWIS</sequence>
<name>A0AA38THV4_9ASTR</name>
<dbReference type="Proteomes" id="UP001172457">
    <property type="component" value="Chromosome 2"/>
</dbReference>